<dbReference type="STRING" id="156889.Mmc1_0595"/>
<dbReference type="RefSeq" id="WP_011712283.1">
    <property type="nucleotide sequence ID" value="NC_008576.1"/>
</dbReference>
<dbReference type="HOGENOM" id="CLU_062407_0_0_5"/>
<dbReference type="KEGG" id="mgm:Mmc1_0595"/>
<dbReference type="InterPro" id="IPR039498">
    <property type="entry name" value="NTP_transf_5"/>
</dbReference>
<protein>
    <submittedName>
        <fullName evidence="1">Uncharacterized protein</fullName>
    </submittedName>
</protein>
<evidence type="ECO:0000313" key="2">
    <source>
        <dbReference type="Proteomes" id="UP000002586"/>
    </source>
</evidence>
<name>A0L573_MAGMM</name>
<dbReference type="eggNOG" id="ENOG502Z95A">
    <property type="taxonomic scope" value="Bacteria"/>
</dbReference>
<dbReference type="AlphaFoldDB" id="A0L573"/>
<dbReference type="Pfam" id="PF14907">
    <property type="entry name" value="NTP_transf_5"/>
    <property type="match status" value="1"/>
</dbReference>
<organism evidence="1 2">
    <name type="scientific">Magnetococcus marinus (strain ATCC BAA-1437 / JCM 17883 / MC-1)</name>
    <dbReference type="NCBI Taxonomy" id="156889"/>
    <lineage>
        <taxon>Bacteria</taxon>
        <taxon>Pseudomonadati</taxon>
        <taxon>Pseudomonadota</taxon>
        <taxon>Magnetococcia</taxon>
        <taxon>Magnetococcales</taxon>
        <taxon>Magnetococcaceae</taxon>
        <taxon>Magnetococcus</taxon>
    </lineage>
</organism>
<sequence>MSWGDALLAVLREPRYLLSLPPAEQEPLLRMLRVEGLLAHVGARLQASPHWQNMPEDLQGVFLPAMVYAQDRRRMLLWEVNRIRRAVRHLACPILLLKGAAYAILALPNARGRLVADVDIMLRREDLAQVEQALLEQGWEAVKLDAYDQHYYRQWMHELPPLIHSKRQVELDIHHTIVPLTSRLKPDVQALWQAAEPLQAPVEGQYQGLLVLAPTDMVLHAIVHLFQEDLHHGLRGLMDIHLLLQAFAQPSFWESLVPRAQQLKVTRPLYYALYQCHHRLGSAIPAPVLQASAAHAPRAPLRWFMNGLMTRLFTPRLRPVGREDGLDLPARFFMYIRAHWLRMPVGLLLKHLSRKSARRWGPDVWTQRNP</sequence>
<reference evidence="1 2" key="2">
    <citation type="journal article" date="2012" name="Int. J. Syst. Evol. Microbiol.">
        <title>Magnetococcus marinus gen. nov., sp. nov., a marine, magnetotactic bacterium that represents a novel lineage (Magnetococcaceae fam. nov.; Magnetococcales ord. nov.) at the base of the Alphaproteobacteria.</title>
        <authorList>
            <person name="Bazylinski D.A."/>
            <person name="Williams T.J."/>
            <person name="Lefevre C.T."/>
            <person name="Berg R.J."/>
            <person name="Zhang C.L."/>
            <person name="Bowser S.S."/>
            <person name="Dean A.J."/>
            <person name="Beveridge T.J."/>
        </authorList>
    </citation>
    <scope>NUCLEOTIDE SEQUENCE [LARGE SCALE GENOMIC DNA]</scope>
    <source>
        <strain evidence="2">ATCC BAA-1437 / JCM 17883 / MC-1</strain>
    </source>
</reference>
<proteinExistence type="predicted"/>
<reference evidence="2" key="1">
    <citation type="journal article" date="2009" name="Appl. Environ. Microbiol.">
        <title>Complete genome sequence of the chemolithoautotrophic marine magnetotactic coccus strain MC-1.</title>
        <authorList>
            <person name="Schubbe S."/>
            <person name="Williams T.J."/>
            <person name="Xie G."/>
            <person name="Kiss H.E."/>
            <person name="Brettin T.S."/>
            <person name="Martinez D."/>
            <person name="Ross C.A."/>
            <person name="Schuler D."/>
            <person name="Cox B.L."/>
            <person name="Nealson K.H."/>
            <person name="Bazylinski D.A."/>
        </authorList>
    </citation>
    <scope>NUCLEOTIDE SEQUENCE [LARGE SCALE GENOMIC DNA]</scope>
    <source>
        <strain evidence="2">ATCC BAA-1437 / JCM 17883 / MC-1</strain>
    </source>
</reference>
<gene>
    <name evidence="1" type="ordered locus">Mmc1_0595</name>
</gene>
<dbReference type="EMBL" id="CP000471">
    <property type="protein sequence ID" value="ABK43116.1"/>
    <property type="molecule type" value="Genomic_DNA"/>
</dbReference>
<keyword evidence="2" id="KW-1185">Reference proteome</keyword>
<evidence type="ECO:0000313" key="1">
    <source>
        <dbReference type="EMBL" id="ABK43116.1"/>
    </source>
</evidence>
<accession>A0L573</accession>
<dbReference type="OrthoDB" id="5497963at2"/>
<dbReference type="Proteomes" id="UP000002586">
    <property type="component" value="Chromosome"/>
</dbReference>